<dbReference type="InterPro" id="IPR036249">
    <property type="entry name" value="Thioredoxin-like_sf"/>
</dbReference>
<proteinExistence type="inferred from homology"/>
<evidence type="ECO:0000256" key="3">
    <source>
        <dbReference type="ARBA" id="ARBA00022723"/>
    </source>
</evidence>
<dbReference type="InterPro" id="IPR041921">
    <property type="entry name" value="NuoE_N"/>
</dbReference>
<dbReference type="Gene3D" id="1.10.10.1590">
    <property type="entry name" value="NADH-quinone oxidoreductase subunit E"/>
    <property type="match status" value="1"/>
</dbReference>
<comment type="caution">
    <text evidence="7">The sequence shown here is derived from an EMBL/GenBank/DDBJ whole genome shotgun (WGS) entry which is preliminary data.</text>
</comment>
<dbReference type="Pfam" id="PF01257">
    <property type="entry name" value="2Fe-2S_thioredx"/>
    <property type="match status" value="1"/>
</dbReference>
<dbReference type="PANTHER" id="PTHR10371">
    <property type="entry name" value="NADH DEHYDROGENASE UBIQUINONE FLAVOPROTEIN 2, MITOCHONDRIAL"/>
    <property type="match status" value="1"/>
</dbReference>
<keyword evidence="5" id="KW-0411">Iron-sulfur</keyword>
<dbReference type="RefSeq" id="WP_166235040.1">
    <property type="nucleotide sequence ID" value="NZ_JAAJBV010000001.1"/>
</dbReference>
<dbReference type="PIRSF" id="PIRSF000216">
    <property type="entry name" value="NADH_DH_24kDa"/>
    <property type="match status" value="1"/>
</dbReference>
<protein>
    <submittedName>
        <fullName evidence="7">NAD(P)H-dependent oxidoreductase subunit E</fullName>
    </submittedName>
</protein>
<dbReference type="InterPro" id="IPR002023">
    <property type="entry name" value="NuoE-like"/>
</dbReference>
<dbReference type="PANTHER" id="PTHR10371:SF3">
    <property type="entry name" value="NADH DEHYDROGENASE [UBIQUINONE] FLAVOPROTEIN 2, MITOCHONDRIAL"/>
    <property type="match status" value="1"/>
</dbReference>
<keyword evidence="8" id="KW-1185">Reference proteome</keyword>
<evidence type="ECO:0000256" key="4">
    <source>
        <dbReference type="ARBA" id="ARBA00023004"/>
    </source>
</evidence>
<gene>
    <name evidence="7" type="ORF">G4L40_00745</name>
</gene>
<evidence type="ECO:0000256" key="2">
    <source>
        <dbReference type="ARBA" id="ARBA00022714"/>
    </source>
</evidence>
<organism evidence="7 8">
    <name type="scientific">Flavobacterium celericrescens</name>
    <dbReference type="NCBI Taxonomy" id="2709780"/>
    <lineage>
        <taxon>Bacteria</taxon>
        <taxon>Pseudomonadati</taxon>
        <taxon>Bacteroidota</taxon>
        <taxon>Flavobacteriia</taxon>
        <taxon>Flavobacteriales</taxon>
        <taxon>Flavobacteriaceae</taxon>
        <taxon>Flavobacterium</taxon>
    </lineage>
</organism>
<comment type="similarity">
    <text evidence="1">Belongs to the complex I 24 kDa subunit family.</text>
</comment>
<keyword evidence="2" id="KW-0001">2Fe-2S</keyword>
<keyword evidence="3" id="KW-0479">Metal-binding</keyword>
<evidence type="ECO:0000313" key="8">
    <source>
        <dbReference type="Proteomes" id="UP000761423"/>
    </source>
</evidence>
<evidence type="ECO:0000256" key="6">
    <source>
        <dbReference type="ARBA" id="ARBA00034078"/>
    </source>
</evidence>
<name>A0ABX0IBI9_9FLAO</name>
<dbReference type="CDD" id="cd03064">
    <property type="entry name" value="TRX_Fd_NuoE"/>
    <property type="match status" value="1"/>
</dbReference>
<evidence type="ECO:0000256" key="1">
    <source>
        <dbReference type="ARBA" id="ARBA00010643"/>
    </source>
</evidence>
<dbReference type="SUPFAM" id="SSF52833">
    <property type="entry name" value="Thioredoxin-like"/>
    <property type="match status" value="1"/>
</dbReference>
<evidence type="ECO:0000313" key="7">
    <source>
        <dbReference type="EMBL" id="NHM03224.1"/>
    </source>
</evidence>
<dbReference type="EMBL" id="JAAJBV010000001">
    <property type="protein sequence ID" value="NHM03224.1"/>
    <property type="molecule type" value="Genomic_DNA"/>
</dbReference>
<dbReference type="Gene3D" id="3.40.30.10">
    <property type="entry name" value="Glutaredoxin"/>
    <property type="match status" value="1"/>
</dbReference>
<sequence>MEKNNYTQQINITDELMTRINELISHYPADKKKSALIPVLHEVQDAHENWLSIELQNKVAEILEIKPIEVYEVVTFYTMFNTKPVAKFMFEFCRTSCCATRGVEDLMDYASEKLGVKEGEITSDGLFQFVGVECLGACGYAPMLQLGDFYHEKLSKEAFNQLIDDCKAGKITLHDK</sequence>
<evidence type="ECO:0000256" key="5">
    <source>
        <dbReference type="ARBA" id="ARBA00023014"/>
    </source>
</evidence>
<keyword evidence="4" id="KW-0408">Iron</keyword>
<reference evidence="7 8" key="1">
    <citation type="submission" date="2020-02" db="EMBL/GenBank/DDBJ databases">
        <authorList>
            <person name="Chen W.-M."/>
        </authorList>
    </citation>
    <scope>NUCLEOTIDE SEQUENCE [LARGE SCALE GENOMIC DNA]</scope>
    <source>
        <strain evidence="7 8">TWA-26</strain>
    </source>
</reference>
<dbReference type="InterPro" id="IPR042128">
    <property type="entry name" value="NuoE_dom"/>
</dbReference>
<comment type="cofactor">
    <cofactor evidence="6">
        <name>[2Fe-2S] cluster</name>
        <dbReference type="ChEBI" id="CHEBI:190135"/>
    </cofactor>
</comment>
<accession>A0ABX0IBI9</accession>
<dbReference type="NCBIfam" id="TIGR01958">
    <property type="entry name" value="nuoE_fam"/>
    <property type="match status" value="1"/>
</dbReference>
<dbReference type="Proteomes" id="UP000761423">
    <property type="component" value="Unassembled WGS sequence"/>
</dbReference>